<evidence type="ECO:0000313" key="10">
    <source>
        <dbReference type="Proteomes" id="UP001223520"/>
    </source>
</evidence>
<feature type="transmembrane region" description="Helical" evidence="7">
    <location>
        <begin position="342"/>
        <end position="365"/>
    </location>
</feature>
<dbReference type="EMBL" id="CP124544">
    <property type="protein sequence ID" value="WGV29224.1"/>
    <property type="molecule type" value="Genomic_DNA"/>
</dbReference>
<dbReference type="InterPro" id="IPR002656">
    <property type="entry name" value="Acyl_transf_3_dom"/>
</dbReference>
<comment type="similarity">
    <text evidence="2">Belongs to the acyltransferase 3 family.</text>
</comment>
<dbReference type="Proteomes" id="UP001223520">
    <property type="component" value="Plasmid unnamed1"/>
</dbReference>
<evidence type="ECO:0000256" key="3">
    <source>
        <dbReference type="ARBA" id="ARBA00022475"/>
    </source>
</evidence>
<feature type="transmembrane region" description="Helical" evidence="7">
    <location>
        <begin position="276"/>
        <end position="296"/>
    </location>
</feature>
<dbReference type="GO" id="GO:0005886">
    <property type="term" value="C:plasma membrane"/>
    <property type="evidence" value="ECO:0007669"/>
    <property type="project" value="UniProtKB-SubCell"/>
</dbReference>
<keyword evidence="4 7" id="KW-0812">Transmembrane</keyword>
<feature type="transmembrane region" description="Helical" evidence="7">
    <location>
        <begin position="308"/>
        <end position="330"/>
    </location>
</feature>
<dbReference type="GO" id="GO:0016413">
    <property type="term" value="F:O-acetyltransferase activity"/>
    <property type="evidence" value="ECO:0007669"/>
    <property type="project" value="TreeGrafter"/>
</dbReference>
<dbReference type="AlphaFoldDB" id="A0AAJ6NYR7"/>
<comment type="subcellular location">
    <subcellularLocation>
        <location evidence="1">Cell membrane</location>
        <topology evidence="1">Multi-pass membrane protein</topology>
    </subcellularLocation>
</comment>
<feature type="transmembrane region" description="Helical" evidence="7">
    <location>
        <begin position="45"/>
        <end position="64"/>
    </location>
</feature>
<evidence type="ECO:0000256" key="6">
    <source>
        <dbReference type="ARBA" id="ARBA00023136"/>
    </source>
</evidence>
<geneLocation type="plasmid" evidence="9 10">
    <name>unnamed1</name>
</geneLocation>
<evidence type="ECO:0000256" key="2">
    <source>
        <dbReference type="ARBA" id="ARBA00007400"/>
    </source>
</evidence>
<name>A0AAJ6NYR7_9CYAN</name>
<evidence type="ECO:0000256" key="4">
    <source>
        <dbReference type="ARBA" id="ARBA00022692"/>
    </source>
</evidence>
<organism evidence="9 10">
    <name type="scientific">Halotia branconii CENA392</name>
    <dbReference type="NCBI Taxonomy" id="1539056"/>
    <lineage>
        <taxon>Bacteria</taxon>
        <taxon>Bacillati</taxon>
        <taxon>Cyanobacteriota</taxon>
        <taxon>Cyanophyceae</taxon>
        <taxon>Nostocales</taxon>
        <taxon>Nodulariaceae</taxon>
        <taxon>Halotia</taxon>
    </lineage>
</organism>
<gene>
    <name evidence="9" type="ORF">QI031_30970</name>
</gene>
<dbReference type="PANTHER" id="PTHR40074:SF2">
    <property type="entry name" value="O-ACETYLTRANSFERASE WECH"/>
    <property type="match status" value="1"/>
</dbReference>
<dbReference type="GO" id="GO:0009246">
    <property type="term" value="P:enterobacterial common antigen biosynthetic process"/>
    <property type="evidence" value="ECO:0007669"/>
    <property type="project" value="TreeGrafter"/>
</dbReference>
<dbReference type="KEGG" id="hbq:QI031_30970"/>
<dbReference type="PANTHER" id="PTHR40074">
    <property type="entry name" value="O-ACETYLTRANSFERASE WECH"/>
    <property type="match status" value="1"/>
</dbReference>
<evidence type="ECO:0000256" key="1">
    <source>
        <dbReference type="ARBA" id="ARBA00004651"/>
    </source>
</evidence>
<reference evidence="9 10" key="1">
    <citation type="journal article" date="2023" name="Limnol Oceanogr Lett">
        <title>Environmental adaptations by the intertidal Antarctic cyanobacterium Halotia branconii CENA392 as revealed using long-read genome sequencing.</title>
        <authorList>
            <person name="Dextro R.B."/>
            <person name="Delbaje E."/>
            <person name="Freitas P.N.N."/>
            <person name="Geraldes V."/>
            <person name="Pinto E."/>
            <person name="Long P.F."/>
            <person name="Fiore M.F."/>
        </authorList>
    </citation>
    <scope>NUCLEOTIDE SEQUENCE [LARGE SCALE GENOMIC DNA]</scope>
    <source>
        <strain evidence="9 10">CENA392</strain>
        <plasmid evidence="9 10">unnamed1</plasmid>
    </source>
</reference>
<accession>A0AAJ6NYR7</accession>
<feature type="transmembrane region" description="Helical" evidence="7">
    <location>
        <begin position="85"/>
        <end position="102"/>
    </location>
</feature>
<dbReference type="RefSeq" id="WP_281486417.1">
    <property type="nucleotide sequence ID" value="NZ_CP124544.1"/>
</dbReference>
<keyword evidence="3" id="KW-1003">Cell membrane</keyword>
<sequence length="378" mass="43242">MLLQNAGIQNKRLLGIDLFRGIAAFGVVVIHGLGEIPRDEEALALSNFFVIFCVPFFLITSFYFSSNLLLSKNTKAYLNNRTKRIIFPYLAWTIIYLLARFIGSLIGNQESFHRLVADPINIIFFGASGVQLYFLPMLLCGSLAVILTTKILKNIQNYFLLIFCFLLSIYIFDLMSTTGNDFVLGKGIAFKQIIDTSSFTNLWLFQFMRLILVILSWSIKCIPYIIFSIIINKHQSQKILYKYMLVDPKNLSIKLLLWLFVPLFIGLILLSKIHLLYLLLPYMLFIYAILISRLISQNTLISSIANKLGYFSFGIYLSHALITAGFLPIMVKLYPKIWAFELSPLTLIIFSMIIFFISLIITHLISLNKTAARFLLAI</sequence>
<evidence type="ECO:0000313" key="9">
    <source>
        <dbReference type="EMBL" id="WGV29224.1"/>
    </source>
</evidence>
<evidence type="ECO:0000259" key="8">
    <source>
        <dbReference type="Pfam" id="PF01757"/>
    </source>
</evidence>
<keyword evidence="5 7" id="KW-1133">Transmembrane helix</keyword>
<feature type="transmembrane region" description="Helical" evidence="7">
    <location>
        <begin position="12"/>
        <end position="33"/>
    </location>
</feature>
<keyword evidence="9" id="KW-0808">Transferase</keyword>
<dbReference type="Pfam" id="PF01757">
    <property type="entry name" value="Acyl_transf_3"/>
    <property type="match status" value="1"/>
</dbReference>
<evidence type="ECO:0000256" key="7">
    <source>
        <dbReference type="SAM" id="Phobius"/>
    </source>
</evidence>
<proteinExistence type="inferred from homology"/>
<feature type="transmembrane region" description="Helical" evidence="7">
    <location>
        <begin position="122"/>
        <end position="146"/>
    </location>
</feature>
<feature type="transmembrane region" description="Helical" evidence="7">
    <location>
        <begin position="158"/>
        <end position="176"/>
    </location>
</feature>
<protein>
    <submittedName>
        <fullName evidence="9">Acyltransferase family protein</fullName>
    </submittedName>
</protein>
<keyword evidence="10" id="KW-1185">Reference proteome</keyword>
<feature type="transmembrane region" description="Helical" evidence="7">
    <location>
        <begin position="207"/>
        <end position="231"/>
    </location>
</feature>
<keyword evidence="9" id="KW-0614">Plasmid</keyword>
<keyword evidence="9" id="KW-0012">Acyltransferase</keyword>
<feature type="transmembrane region" description="Helical" evidence="7">
    <location>
        <begin position="251"/>
        <end position="270"/>
    </location>
</feature>
<keyword evidence="6 7" id="KW-0472">Membrane</keyword>
<feature type="domain" description="Acyltransferase 3" evidence="8">
    <location>
        <begin position="14"/>
        <end position="362"/>
    </location>
</feature>
<evidence type="ECO:0000256" key="5">
    <source>
        <dbReference type="ARBA" id="ARBA00022989"/>
    </source>
</evidence>